<dbReference type="Gene3D" id="3.40.190.290">
    <property type="match status" value="1"/>
</dbReference>
<feature type="domain" description="HTH lysR-type" evidence="5">
    <location>
        <begin position="6"/>
        <end position="63"/>
    </location>
</feature>
<dbReference type="PANTHER" id="PTHR30126">
    <property type="entry name" value="HTH-TYPE TRANSCRIPTIONAL REGULATOR"/>
    <property type="match status" value="1"/>
</dbReference>
<keyword evidence="4" id="KW-0804">Transcription</keyword>
<evidence type="ECO:0000313" key="7">
    <source>
        <dbReference type="Proteomes" id="UP000542125"/>
    </source>
</evidence>
<dbReference type="Pfam" id="PF03466">
    <property type="entry name" value="LysR_substrate"/>
    <property type="match status" value="1"/>
</dbReference>
<dbReference type="InterPro" id="IPR000847">
    <property type="entry name" value="LysR_HTH_N"/>
</dbReference>
<evidence type="ECO:0000259" key="5">
    <source>
        <dbReference type="PROSITE" id="PS50931"/>
    </source>
</evidence>
<protein>
    <submittedName>
        <fullName evidence="6">DNA-binding transcriptional LysR family regulator</fullName>
    </submittedName>
</protein>
<dbReference type="Gene3D" id="1.10.10.10">
    <property type="entry name" value="Winged helix-like DNA-binding domain superfamily/Winged helix DNA-binding domain"/>
    <property type="match status" value="1"/>
</dbReference>
<dbReference type="Proteomes" id="UP000542125">
    <property type="component" value="Unassembled WGS sequence"/>
</dbReference>
<dbReference type="PRINTS" id="PR00039">
    <property type="entry name" value="HTHLYSR"/>
</dbReference>
<dbReference type="GO" id="GO:0003700">
    <property type="term" value="F:DNA-binding transcription factor activity"/>
    <property type="evidence" value="ECO:0007669"/>
    <property type="project" value="InterPro"/>
</dbReference>
<evidence type="ECO:0000256" key="3">
    <source>
        <dbReference type="ARBA" id="ARBA00023125"/>
    </source>
</evidence>
<accession>A0A7Y9IWV0</accession>
<dbReference type="SUPFAM" id="SSF53850">
    <property type="entry name" value="Periplasmic binding protein-like II"/>
    <property type="match status" value="1"/>
</dbReference>
<evidence type="ECO:0000313" key="6">
    <source>
        <dbReference type="EMBL" id="NYE83948.1"/>
    </source>
</evidence>
<dbReference type="RefSeq" id="WP_179587696.1">
    <property type="nucleotide sequence ID" value="NZ_JACBYR010000001.1"/>
</dbReference>
<dbReference type="GO" id="GO:0000976">
    <property type="term" value="F:transcription cis-regulatory region binding"/>
    <property type="evidence" value="ECO:0007669"/>
    <property type="project" value="TreeGrafter"/>
</dbReference>
<dbReference type="AlphaFoldDB" id="A0A7Y9IWV0"/>
<dbReference type="PANTHER" id="PTHR30126:SF88">
    <property type="entry name" value="TRANSCRIPTIONAL REGULATOR-RELATED"/>
    <property type="match status" value="1"/>
</dbReference>
<evidence type="ECO:0000256" key="1">
    <source>
        <dbReference type="ARBA" id="ARBA00009437"/>
    </source>
</evidence>
<keyword evidence="7" id="KW-1185">Reference proteome</keyword>
<evidence type="ECO:0000256" key="2">
    <source>
        <dbReference type="ARBA" id="ARBA00023015"/>
    </source>
</evidence>
<dbReference type="Pfam" id="PF00126">
    <property type="entry name" value="HTH_1"/>
    <property type="match status" value="1"/>
</dbReference>
<dbReference type="InterPro" id="IPR005119">
    <property type="entry name" value="LysR_subst-bd"/>
</dbReference>
<evidence type="ECO:0000256" key="4">
    <source>
        <dbReference type="ARBA" id="ARBA00023163"/>
    </source>
</evidence>
<dbReference type="InterPro" id="IPR036388">
    <property type="entry name" value="WH-like_DNA-bd_sf"/>
</dbReference>
<gene>
    <name evidence="6" type="ORF">FHW18_003219</name>
</gene>
<keyword evidence="3 6" id="KW-0238">DNA-binding</keyword>
<sequence>MRMPRTTLEQWAVLQAIVDQGGFAQAAEHLHRSQSSVSYMVSRLQEQLGVELLVMVGRKAQLTDHGKALLRSASELLAGAHRLEHTAASLRQGWESEIGLAVDVAFPKPLLLRALARFTQSVTQTRVQLREVVLSGADEALLDQGTDIVIGTRVPSQFLGKLLIDVDFIAVACPDHALFQLGRALTMDDLRLELQIVARDSGTSKPRDDGWLGAAQRWTVTSMETSADMVASGLGFAWLPRHVIQPMLDTGRVAPLPLAEGGTRRVPLYLVSGKPGQIGPAARELSEILQDCVLGVTFPGPGAAAAS</sequence>
<dbReference type="SUPFAM" id="SSF46785">
    <property type="entry name" value="Winged helix' DNA-binding domain"/>
    <property type="match status" value="1"/>
</dbReference>
<keyword evidence="2" id="KW-0805">Transcription regulation</keyword>
<organism evidence="6 7">
    <name type="scientific">Pigmentiphaga litoralis</name>
    <dbReference type="NCBI Taxonomy" id="516702"/>
    <lineage>
        <taxon>Bacteria</taxon>
        <taxon>Pseudomonadati</taxon>
        <taxon>Pseudomonadota</taxon>
        <taxon>Betaproteobacteria</taxon>
        <taxon>Burkholderiales</taxon>
        <taxon>Alcaligenaceae</taxon>
        <taxon>Pigmentiphaga</taxon>
    </lineage>
</organism>
<dbReference type="PROSITE" id="PS50931">
    <property type="entry name" value="HTH_LYSR"/>
    <property type="match status" value="1"/>
</dbReference>
<comment type="caution">
    <text evidence="6">The sequence shown here is derived from an EMBL/GenBank/DDBJ whole genome shotgun (WGS) entry which is preliminary data.</text>
</comment>
<dbReference type="EMBL" id="JACBYR010000001">
    <property type="protein sequence ID" value="NYE83948.1"/>
    <property type="molecule type" value="Genomic_DNA"/>
</dbReference>
<name>A0A7Y9IWV0_9BURK</name>
<dbReference type="InterPro" id="IPR036390">
    <property type="entry name" value="WH_DNA-bd_sf"/>
</dbReference>
<proteinExistence type="inferred from homology"/>
<reference evidence="6 7" key="1">
    <citation type="submission" date="2020-07" db="EMBL/GenBank/DDBJ databases">
        <title>Genomic Encyclopedia of Type Strains, Phase IV (KMG-V): Genome sequencing to study the core and pangenomes of soil and plant-associated prokaryotes.</title>
        <authorList>
            <person name="Whitman W."/>
        </authorList>
    </citation>
    <scope>NUCLEOTIDE SEQUENCE [LARGE SCALE GENOMIC DNA]</scope>
    <source>
        <strain evidence="6 7">SAS40</strain>
    </source>
</reference>
<comment type="similarity">
    <text evidence="1">Belongs to the LysR transcriptional regulatory family.</text>
</comment>